<name>A0A7K0FMA7_9SPHI</name>
<gene>
    <name evidence="2" type="ORF">GJJ64_04175</name>
</gene>
<organism evidence="2 3">
    <name type="scientific">Pedobacter puniceum</name>
    <dbReference type="NCBI Taxonomy" id="2666136"/>
    <lineage>
        <taxon>Bacteria</taxon>
        <taxon>Pseudomonadati</taxon>
        <taxon>Bacteroidota</taxon>
        <taxon>Sphingobacteriia</taxon>
        <taxon>Sphingobacteriales</taxon>
        <taxon>Sphingobacteriaceae</taxon>
        <taxon>Pedobacter</taxon>
    </lineage>
</organism>
<dbReference type="AlphaFoldDB" id="A0A7K0FMA7"/>
<feature type="signal peptide" evidence="1">
    <location>
        <begin position="1"/>
        <end position="26"/>
    </location>
</feature>
<evidence type="ECO:0000313" key="3">
    <source>
        <dbReference type="Proteomes" id="UP000462931"/>
    </source>
</evidence>
<proteinExistence type="predicted"/>
<protein>
    <recommendedName>
        <fullName evidence="4">Lipoprotein</fullName>
    </recommendedName>
</protein>
<dbReference type="EMBL" id="WKJI01000001">
    <property type="protein sequence ID" value="MRX46380.1"/>
    <property type="molecule type" value="Genomic_DNA"/>
</dbReference>
<sequence length="311" mass="35794">MTSKIKALSYLLIVFCVWLTACSSSDKNTVNNSELTFEDLKGIVFHEVRREFKNGLSFNEIGFQQEPEWTLAFQAQDSVDVFSPTMNKMVGFYLHHDHKSYYNFAKEWFSVISLAKDSIVLQRLEVQSLRVKNDVRSNVYMTFYADNYIKSKLKTTVAELRKPSKQDTLFVTERAKQANLHPLDSNYLFAARNPVQFTAISKNISVEKTSTFDKALSQSKSYAYLYPEYEVNISKAYKEFNFAFRAIVETSGKLTVYDFPTFDEDTEKAQRKVFQGILDVYLANMLEIEPGNTLGIKHASLVTLYVKGKMN</sequence>
<accession>A0A7K0FMA7</accession>
<feature type="chain" id="PRO_5029616470" description="Lipoprotein" evidence="1">
    <location>
        <begin position="27"/>
        <end position="311"/>
    </location>
</feature>
<evidence type="ECO:0008006" key="4">
    <source>
        <dbReference type="Google" id="ProtNLM"/>
    </source>
</evidence>
<keyword evidence="3" id="KW-1185">Reference proteome</keyword>
<comment type="caution">
    <text evidence="2">The sequence shown here is derived from an EMBL/GenBank/DDBJ whole genome shotgun (WGS) entry which is preliminary data.</text>
</comment>
<reference evidence="2 3" key="1">
    <citation type="submission" date="2019-11" db="EMBL/GenBank/DDBJ databases">
        <authorList>
            <person name="Cheng Q."/>
            <person name="Yang Z."/>
        </authorList>
    </citation>
    <scope>NUCLEOTIDE SEQUENCE [LARGE SCALE GENOMIC DNA]</scope>
    <source>
        <strain evidence="2 3">HX-22-1</strain>
    </source>
</reference>
<dbReference type="PROSITE" id="PS51257">
    <property type="entry name" value="PROKAR_LIPOPROTEIN"/>
    <property type="match status" value="1"/>
</dbReference>
<evidence type="ECO:0000256" key="1">
    <source>
        <dbReference type="SAM" id="SignalP"/>
    </source>
</evidence>
<dbReference type="RefSeq" id="WP_154286482.1">
    <property type="nucleotide sequence ID" value="NZ_WKJI01000001.1"/>
</dbReference>
<dbReference type="Proteomes" id="UP000462931">
    <property type="component" value="Unassembled WGS sequence"/>
</dbReference>
<evidence type="ECO:0000313" key="2">
    <source>
        <dbReference type="EMBL" id="MRX46380.1"/>
    </source>
</evidence>
<keyword evidence="1" id="KW-0732">Signal</keyword>